<dbReference type="PROSITE" id="PS50143">
    <property type="entry name" value="BIR_REPEAT_2"/>
    <property type="match status" value="1"/>
</dbReference>
<dbReference type="CDD" id="cd00022">
    <property type="entry name" value="BIR"/>
    <property type="match status" value="1"/>
</dbReference>
<dbReference type="VEuPathDB" id="VectorBase:LDEU006322"/>
<dbReference type="AlphaFoldDB" id="A0A443SDX8"/>
<sequence length="103" mass="11823">MDVAGYKQNIYSAKRNSSFESDSKVLVNEKERLRTFFTKTYAFPHHFPSPSSFARAGFIYTGPGDGVTCTFCNGTLTHWTTFDDPIKEHKFWFPSCPFVMGKY</sequence>
<dbReference type="Pfam" id="PF00653">
    <property type="entry name" value="BIR"/>
    <property type="match status" value="1"/>
</dbReference>
<accession>A0A443SDX8</accession>
<reference evidence="1 2" key="1">
    <citation type="journal article" date="2018" name="Gigascience">
        <title>Genomes of trombidid mites reveal novel predicted allergens and laterally-transferred genes associated with secondary metabolism.</title>
        <authorList>
            <person name="Dong X."/>
            <person name="Chaisiri K."/>
            <person name="Xia D."/>
            <person name="Armstrong S.D."/>
            <person name="Fang Y."/>
            <person name="Donnelly M.J."/>
            <person name="Kadowaki T."/>
            <person name="McGarry J.W."/>
            <person name="Darby A.C."/>
            <person name="Makepeace B.L."/>
        </authorList>
    </citation>
    <scope>NUCLEOTIDE SEQUENCE [LARGE SCALE GENOMIC DNA]</scope>
    <source>
        <strain evidence="1">UoL-UT</strain>
    </source>
</reference>
<dbReference type="OrthoDB" id="7543437at2759"/>
<comment type="caution">
    <text evidence="1">The sequence shown here is derived from an EMBL/GenBank/DDBJ whole genome shotgun (WGS) entry which is preliminary data.</text>
</comment>
<organism evidence="1 2">
    <name type="scientific">Leptotrombidium deliense</name>
    <dbReference type="NCBI Taxonomy" id="299467"/>
    <lineage>
        <taxon>Eukaryota</taxon>
        <taxon>Metazoa</taxon>
        <taxon>Ecdysozoa</taxon>
        <taxon>Arthropoda</taxon>
        <taxon>Chelicerata</taxon>
        <taxon>Arachnida</taxon>
        <taxon>Acari</taxon>
        <taxon>Acariformes</taxon>
        <taxon>Trombidiformes</taxon>
        <taxon>Prostigmata</taxon>
        <taxon>Anystina</taxon>
        <taxon>Parasitengona</taxon>
        <taxon>Trombiculoidea</taxon>
        <taxon>Trombiculidae</taxon>
        <taxon>Leptotrombidium</taxon>
    </lineage>
</organism>
<dbReference type="PANTHER" id="PTHR10044:SF139">
    <property type="entry name" value="DEATH-ASSOCIATED INHIBITOR OF APOPTOSIS 2"/>
    <property type="match status" value="1"/>
</dbReference>
<gene>
    <name evidence="1" type="ORF">B4U80_08159</name>
</gene>
<evidence type="ECO:0000313" key="1">
    <source>
        <dbReference type="EMBL" id="RWS25718.1"/>
    </source>
</evidence>
<proteinExistence type="predicted"/>
<dbReference type="GO" id="GO:0005634">
    <property type="term" value="C:nucleus"/>
    <property type="evidence" value="ECO:0007669"/>
    <property type="project" value="TreeGrafter"/>
</dbReference>
<dbReference type="SMART" id="SM00238">
    <property type="entry name" value="BIR"/>
    <property type="match status" value="1"/>
</dbReference>
<dbReference type="PANTHER" id="PTHR10044">
    <property type="entry name" value="INHIBITOR OF APOPTOSIS"/>
    <property type="match status" value="1"/>
</dbReference>
<dbReference type="SUPFAM" id="SSF57924">
    <property type="entry name" value="Inhibitor of apoptosis (IAP) repeat"/>
    <property type="match status" value="1"/>
</dbReference>
<name>A0A443SDX8_9ACAR</name>
<dbReference type="EMBL" id="NCKV01003440">
    <property type="protein sequence ID" value="RWS25718.1"/>
    <property type="molecule type" value="Genomic_DNA"/>
</dbReference>
<keyword evidence="2" id="KW-1185">Reference proteome</keyword>
<dbReference type="GO" id="GO:0051726">
    <property type="term" value="P:regulation of cell cycle"/>
    <property type="evidence" value="ECO:0007669"/>
    <property type="project" value="TreeGrafter"/>
</dbReference>
<dbReference type="InterPro" id="IPR050784">
    <property type="entry name" value="IAP"/>
</dbReference>
<dbReference type="GO" id="GO:0005737">
    <property type="term" value="C:cytoplasm"/>
    <property type="evidence" value="ECO:0007669"/>
    <property type="project" value="TreeGrafter"/>
</dbReference>
<evidence type="ECO:0000313" key="2">
    <source>
        <dbReference type="Proteomes" id="UP000288716"/>
    </source>
</evidence>
<dbReference type="InterPro" id="IPR001370">
    <property type="entry name" value="BIR_rpt"/>
</dbReference>
<dbReference type="STRING" id="299467.A0A443SDX8"/>
<feature type="non-terminal residue" evidence="1">
    <location>
        <position position="103"/>
    </location>
</feature>
<dbReference type="PROSITE" id="PS01282">
    <property type="entry name" value="BIR_REPEAT_1"/>
    <property type="match status" value="1"/>
</dbReference>
<dbReference type="Proteomes" id="UP000288716">
    <property type="component" value="Unassembled WGS sequence"/>
</dbReference>
<dbReference type="Gene3D" id="1.10.1170.10">
    <property type="entry name" value="Inhibitor Of Apoptosis Protein (2mihbC-IAP-1), Chain A"/>
    <property type="match status" value="1"/>
</dbReference>
<protein>
    <submittedName>
        <fullName evidence="1">Uncharacterized protein</fullName>
    </submittedName>
</protein>